<evidence type="ECO:0000313" key="2">
    <source>
        <dbReference type="EMBL" id="SDU03573.1"/>
    </source>
</evidence>
<evidence type="ECO:0000313" key="3">
    <source>
        <dbReference type="Proteomes" id="UP000198976"/>
    </source>
</evidence>
<dbReference type="RefSeq" id="WP_070727943.1">
    <property type="nucleotide sequence ID" value="NZ_LT629792.1"/>
</dbReference>
<proteinExistence type="predicted"/>
<name>A0ABY0VAH7_9ACTO</name>
<feature type="region of interest" description="Disordered" evidence="1">
    <location>
        <begin position="92"/>
        <end position="132"/>
    </location>
</feature>
<keyword evidence="3" id="KW-1185">Reference proteome</keyword>
<protein>
    <submittedName>
        <fullName evidence="2">Uncharacterized protein</fullName>
    </submittedName>
</protein>
<organism evidence="2 3">
    <name type="scientific">Schaalia radingae</name>
    <dbReference type="NCBI Taxonomy" id="131110"/>
    <lineage>
        <taxon>Bacteria</taxon>
        <taxon>Bacillati</taxon>
        <taxon>Actinomycetota</taxon>
        <taxon>Actinomycetes</taxon>
        <taxon>Actinomycetales</taxon>
        <taxon>Actinomycetaceae</taxon>
        <taxon>Schaalia</taxon>
    </lineage>
</organism>
<feature type="compositionally biased region" description="Basic and acidic residues" evidence="1">
    <location>
        <begin position="96"/>
        <end position="124"/>
    </location>
</feature>
<gene>
    <name evidence="2" type="ORF">SAMN04489714_1765</name>
</gene>
<accession>A0ABY0VAH7</accession>
<sequence length="435" mass="46527">MTQQWNRIDGMMIAQTLNPEEVAEDLSKRGIVARLEWFDRSTRLLGFVMASNDDGKLATIGPRSEILKPGPTEQELADELATTYKAEVRLGAGQSDHLDEVVDGPHDDARADEAGDDDSGKDAPDTADETASLSQDELRAQFNGDMNEPLDAVKSRIIEIGRTPASSVPLLAALEGVDIADLELPGDARALFAELPPERLGWNFGDLPLVTLSMADDEFQIFLVTDDHLEHVISFNWAMRYLMVPGKRGVSGKSTDEIDALVGENTNMKEIAAMIPGADADALIDATTKSGDEAVKAVVAAVGLPDSAADFLLGRCEAEAVEGTQPHMARGISNAIGRSVDILLREPEATGHNIWEAYHSTALEKPWIVRVGAAVEAATGAMLVATAIRTSKPRSGWSKVAGVLGSLLIIDSVAEVSLAKMLALRADRRTDAAAQ</sequence>
<evidence type="ECO:0000256" key="1">
    <source>
        <dbReference type="SAM" id="MobiDB-lite"/>
    </source>
</evidence>
<reference evidence="2 3" key="1">
    <citation type="submission" date="2016-10" db="EMBL/GenBank/DDBJ databases">
        <authorList>
            <person name="Varghese N."/>
            <person name="Submissions S."/>
        </authorList>
    </citation>
    <scope>NUCLEOTIDE SEQUENCE [LARGE SCALE GENOMIC DNA]</scope>
    <source>
        <strain evidence="2 3">DSM 9169</strain>
    </source>
</reference>
<dbReference type="Proteomes" id="UP000198976">
    <property type="component" value="Chromosome I"/>
</dbReference>
<dbReference type="EMBL" id="LT629792">
    <property type="protein sequence ID" value="SDU03573.1"/>
    <property type="molecule type" value="Genomic_DNA"/>
</dbReference>